<keyword evidence="3" id="KW-1185">Reference proteome</keyword>
<reference evidence="3" key="1">
    <citation type="submission" date="2016-11" db="EMBL/GenBank/DDBJ databases">
        <authorList>
            <person name="Varghese N."/>
            <person name="Submissions S."/>
        </authorList>
    </citation>
    <scope>NUCLEOTIDE SEQUENCE [LARGE SCALE GENOMIC DNA]</scope>
    <source>
        <strain evidence="3">DSM 27370</strain>
    </source>
</reference>
<dbReference type="RefSeq" id="WP_062179263.1">
    <property type="nucleotide sequence ID" value="NZ_BBXL01000007.1"/>
</dbReference>
<feature type="domain" description="TET-Associated Glycosyltransferase" evidence="1">
    <location>
        <begin position="6"/>
        <end position="226"/>
    </location>
</feature>
<proteinExistence type="predicted"/>
<evidence type="ECO:0000313" key="2">
    <source>
        <dbReference type="EMBL" id="SHF49455.1"/>
    </source>
</evidence>
<name>A0A1M5C432_9BACT</name>
<dbReference type="OrthoDB" id="1045010at2"/>
<gene>
    <name evidence="2" type="ORF">SAMN05444362_10722</name>
</gene>
<accession>A0A1M5C432</accession>
<sequence length="283" mass="32541">MKNKDFAVFILTHGRPNKVHTYNSLRKCGYTGRIFIIIDNEDTQAEVYKQTYGEQVIVFDKKAVSDTFDEGDNFEDRRAIVYARNACFDIANNLGIKYFMQCDDDYTAFSYKFNSKGKYTHKAIKDLDVIFDAMLDYYIAIDIKSIAMSQNGDFIGGENGSFGKSRKLFRKCMNTFICSTDRPFQFIGRINEDVNTYTNVQSRGNVFLTLSNIAINQLTTQSNSGGMTELYLDSGTYIKSFYTVIYSPSCCRILPMGETHRRLHHRITWKNAVPVIINESYKK</sequence>
<dbReference type="Pfam" id="PF20691">
    <property type="entry name" value="TAGT"/>
    <property type="match status" value="1"/>
</dbReference>
<dbReference type="EMBL" id="FQUC01000007">
    <property type="protein sequence ID" value="SHF49455.1"/>
    <property type="molecule type" value="Genomic_DNA"/>
</dbReference>
<dbReference type="Proteomes" id="UP000184480">
    <property type="component" value="Unassembled WGS sequence"/>
</dbReference>
<protein>
    <recommendedName>
        <fullName evidence="1">TET-Associated Glycosyltransferase domain-containing protein</fullName>
    </recommendedName>
</protein>
<dbReference type="STRING" id="1346286.SAMN05444362_10722"/>
<evidence type="ECO:0000313" key="3">
    <source>
        <dbReference type="Proteomes" id="UP000184480"/>
    </source>
</evidence>
<organism evidence="2 3">
    <name type="scientific">Dysgonomonas macrotermitis</name>
    <dbReference type="NCBI Taxonomy" id="1346286"/>
    <lineage>
        <taxon>Bacteria</taxon>
        <taxon>Pseudomonadati</taxon>
        <taxon>Bacteroidota</taxon>
        <taxon>Bacteroidia</taxon>
        <taxon>Bacteroidales</taxon>
        <taxon>Dysgonomonadaceae</taxon>
        <taxon>Dysgonomonas</taxon>
    </lineage>
</organism>
<evidence type="ECO:0000259" key="1">
    <source>
        <dbReference type="Pfam" id="PF20691"/>
    </source>
</evidence>
<dbReference type="AlphaFoldDB" id="A0A1M5C432"/>
<dbReference type="InterPro" id="IPR049100">
    <property type="entry name" value="TAGT"/>
</dbReference>